<keyword evidence="2" id="KW-1185">Reference proteome</keyword>
<dbReference type="EMBL" id="HE681725">
    <property type="protein sequence ID" value="CCG24759.1"/>
    <property type="molecule type" value="Genomic_DNA"/>
</dbReference>
<name>H8X9U3_CANO9</name>
<evidence type="ECO:0000313" key="2">
    <source>
        <dbReference type="Proteomes" id="UP000005018"/>
    </source>
</evidence>
<dbReference type="RefSeq" id="XP_003870887.1">
    <property type="nucleotide sequence ID" value="XM_003870838.1"/>
</dbReference>
<evidence type="ECO:0000313" key="1">
    <source>
        <dbReference type="EMBL" id="CCG24759.1"/>
    </source>
</evidence>
<dbReference type="KEGG" id="cot:CORT_0G00700"/>
<proteinExistence type="predicted"/>
<dbReference type="AlphaFoldDB" id="H8X9U3"/>
<reference evidence="1 2" key="1">
    <citation type="journal article" date="2012" name="PLoS ONE">
        <title>Sequence and analysis of the genome of the pathogenic yeast Candida orthopsilosis.</title>
        <authorList>
            <person name="Riccombeni A."/>
            <person name="Vidanes G."/>
            <person name="Proux-Wera E."/>
            <person name="Wolfe K.H."/>
            <person name="Butler G."/>
        </authorList>
    </citation>
    <scope>NUCLEOTIDE SEQUENCE [LARGE SCALE GENOMIC DNA]</scope>
    <source>
        <strain evidence="1 2">Co 90-125</strain>
    </source>
</reference>
<protein>
    <submittedName>
        <fullName evidence="1">Uncharacterized protein</fullName>
    </submittedName>
</protein>
<dbReference type="OrthoDB" id="10406380at2759"/>
<gene>
    <name evidence="1" type="ORF">CORT_0G00700</name>
</gene>
<accession>H8X9U3</accession>
<sequence>MRDLLRTWATVFTVVFFQAFVKAEQYLTYTRLNNDKDTLMIGIPEYVEMGDTNNLTFQANMSMSISNEIIINLDGIEDLYYERNPTIMREDISETNLTNFFINVVAPLLGVSHLVTNDTEAVLKRQWFCSHGKLYCSAIYVINWFTKTYFNTIGWGR</sequence>
<dbReference type="Proteomes" id="UP000005018">
    <property type="component" value="Chromosome 7"/>
</dbReference>
<dbReference type="GeneID" id="14541971"/>
<organism evidence="1 2">
    <name type="scientific">Candida orthopsilosis (strain 90-125)</name>
    <name type="common">Yeast</name>
    <dbReference type="NCBI Taxonomy" id="1136231"/>
    <lineage>
        <taxon>Eukaryota</taxon>
        <taxon>Fungi</taxon>
        <taxon>Dikarya</taxon>
        <taxon>Ascomycota</taxon>
        <taxon>Saccharomycotina</taxon>
        <taxon>Pichiomycetes</taxon>
        <taxon>Debaryomycetaceae</taxon>
        <taxon>Candida/Lodderomyces clade</taxon>
        <taxon>Candida</taxon>
    </lineage>
</organism>
<dbReference type="HOGENOM" id="CLU_1677639_0_0_1"/>